<sequence length="198" mass="22360">MRTFISLSKAIPPVNIRTVGSSSGRARSNIIPQTVLRCTLLPLKRPERLKRGNMDVKPYPGYFMSREHPYARHQSCKCRGFRKDLQSCHVSVSSFSTLEHLSSACAMAFLIWLQFIRSFFHSSGRFAANSKIPLALLTLSLNFLSYVRRSEVYSAEFFGNGIINSNLMGNTICNTMSLHVLTTLPFLYESLALTHISF</sequence>
<name>A0A4U8YIA2_9BACT</name>
<dbReference type="Proteomes" id="UP000507962">
    <property type="component" value="Unassembled WGS sequence"/>
</dbReference>
<dbReference type="EMBL" id="CAADHO010000001">
    <property type="protein sequence ID" value="VFQ43376.1"/>
    <property type="molecule type" value="Genomic_DNA"/>
</dbReference>
<gene>
    <name evidence="1" type="ORF">MSL71_10040</name>
</gene>
<protein>
    <submittedName>
        <fullName evidence="1">Uncharacterized protein</fullName>
    </submittedName>
</protein>
<reference evidence="1 2" key="1">
    <citation type="submission" date="2019-03" db="EMBL/GenBank/DDBJ databases">
        <authorList>
            <person name="Nijsse B."/>
        </authorList>
    </citation>
    <scope>NUCLEOTIDE SEQUENCE [LARGE SCALE GENOMIC DNA]</scope>
    <source>
        <strain evidence="1">Desulfoluna butyratoxydans MSL71</strain>
    </source>
</reference>
<organism evidence="1 2">
    <name type="scientific">Desulfoluna butyratoxydans</name>
    <dbReference type="NCBI Taxonomy" id="231438"/>
    <lineage>
        <taxon>Bacteria</taxon>
        <taxon>Pseudomonadati</taxon>
        <taxon>Thermodesulfobacteriota</taxon>
        <taxon>Desulfobacteria</taxon>
        <taxon>Desulfobacterales</taxon>
        <taxon>Desulfolunaceae</taxon>
        <taxon>Desulfoluna</taxon>
    </lineage>
</organism>
<keyword evidence="2" id="KW-1185">Reference proteome</keyword>
<proteinExistence type="predicted"/>
<evidence type="ECO:0000313" key="2">
    <source>
        <dbReference type="Proteomes" id="UP000507962"/>
    </source>
</evidence>
<dbReference type="AlphaFoldDB" id="A0A4U8YIA2"/>
<evidence type="ECO:0000313" key="1">
    <source>
        <dbReference type="EMBL" id="VFQ43376.1"/>
    </source>
</evidence>
<accession>A0A4U8YIA2</accession>